<evidence type="ECO:0000256" key="6">
    <source>
        <dbReference type="ARBA" id="ARBA00022813"/>
    </source>
</evidence>
<dbReference type="PANTHER" id="PTHR32194">
    <property type="entry name" value="METALLOPROTEASE TLDD"/>
    <property type="match status" value="1"/>
</dbReference>
<comment type="subcellular location">
    <subcellularLocation>
        <location evidence="9">Cytoplasm</location>
    </subcellularLocation>
</comment>
<dbReference type="EC" id="3.4.25.1" evidence="9 10"/>
<dbReference type="InterPro" id="IPR023333">
    <property type="entry name" value="Proteasome_suB-type"/>
</dbReference>
<keyword evidence="12" id="KW-1185">Reference proteome</keyword>
<gene>
    <name evidence="9 11" type="primary">prcB</name>
    <name evidence="11" type="ORF">LQ327_16460</name>
</gene>
<dbReference type="GO" id="GO:0000502">
    <property type="term" value="C:proteasome complex"/>
    <property type="evidence" value="ECO:0007669"/>
    <property type="project" value="UniProtKB-KW"/>
</dbReference>
<dbReference type="PANTHER" id="PTHR32194:SF0">
    <property type="entry name" value="ATP-DEPENDENT PROTEASE SUBUNIT HSLV"/>
    <property type="match status" value="1"/>
</dbReference>
<dbReference type="InterPro" id="IPR022483">
    <property type="entry name" value="PSB_actinobac"/>
</dbReference>
<dbReference type="Pfam" id="PF00227">
    <property type="entry name" value="Proteasome"/>
    <property type="match status" value="1"/>
</dbReference>
<feature type="active site" description="Nucleophile" evidence="9">
    <location>
        <position position="56"/>
    </location>
</feature>
<dbReference type="PRINTS" id="PR00141">
    <property type="entry name" value="PROTEASOME"/>
</dbReference>
<keyword evidence="8 9" id="KW-0865">Zymogen</keyword>
<dbReference type="InterPro" id="IPR000243">
    <property type="entry name" value="Pept_T1A_subB"/>
</dbReference>
<dbReference type="InterPro" id="IPR001353">
    <property type="entry name" value="Proteasome_sua/b"/>
</dbReference>
<evidence type="ECO:0000313" key="12">
    <source>
        <dbReference type="Proteomes" id="UP001199469"/>
    </source>
</evidence>
<comment type="subunit">
    <text evidence="9">The 20S proteasome core is composed of 14 alpha and 14 beta subunits that assemble into four stacked heptameric rings, resulting in a barrel-shaped structure. The two inner rings, each composed of seven catalytic beta subunits, are sandwiched by two outer rings, each composed of seven alpha subunits. The catalytic chamber with the active sites is on the inside of the barrel. Has a gated structure, the ends of the cylinder being occluded by the N-termini of the alpha-subunits. Is capped by the proteasome-associated ATPase, ARC.</text>
</comment>
<evidence type="ECO:0000256" key="10">
    <source>
        <dbReference type="NCBIfam" id="TIGR03690"/>
    </source>
</evidence>
<feature type="chain" id="PRO_5044942091" description="Proteasome subunit beta" evidence="9">
    <location>
        <begin position="56"/>
        <end position="282"/>
    </location>
</feature>
<protein>
    <recommendedName>
        <fullName evidence="9 10">Proteasome subunit beta</fullName>
        <ecNumber evidence="9 10">3.4.25.1</ecNumber>
    </recommendedName>
    <alternativeName>
        <fullName evidence="9">20S proteasome beta subunit</fullName>
    </alternativeName>
    <alternativeName>
        <fullName evidence="9">Proteasome core protein PrcB</fullName>
    </alternativeName>
</protein>
<evidence type="ECO:0000256" key="8">
    <source>
        <dbReference type="ARBA" id="ARBA00023145"/>
    </source>
</evidence>
<keyword evidence="2 9" id="KW-0963">Cytoplasm</keyword>
<comment type="caution">
    <text evidence="11">The sequence shown here is derived from an EMBL/GenBank/DDBJ whole genome shotgun (WGS) entry which is preliminary data.</text>
</comment>
<proteinExistence type="inferred from homology"/>
<keyword evidence="7 9" id="KW-0647">Proteasome</keyword>
<evidence type="ECO:0000256" key="1">
    <source>
        <dbReference type="ARBA" id="ARBA00001198"/>
    </source>
</evidence>
<comment type="activity regulation">
    <text evidence="9">The formation of the proteasomal ATPase ARC-20S proteasome complex, likely via the docking of the C-termini of ARC into the intersubunit pockets in the alpha-rings, may trigger opening of the gate for substrate entry. Interconversion between the open-gate and close-gate conformations leads to a dynamic regulation of the 20S proteasome proteolysis activity.</text>
</comment>
<dbReference type="HAMAP" id="MF_02113_B">
    <property type="entry name" value="Proteasome_B_B"/>
    <property type="match status" value="1"/>
</dbReference>
<evidence type="ECO:0000256" key="2">
    <source>
        <dbReference type="ARBA" id="ARBA00022490"/>
    </source>
</evidence>
<keyword evidence="3 9" id="KW-0645">Protease</keyword>
<dbReference type="NCBIfam" id="TIGR03690">
    <property type="entry name" value="20S_bact_beta"/>
    <property type="match status" value="1"/>
</dbReference>
<dbReference type="EMBL" id="JAJNDB010000003">
    <property type="protein sequence ID" value="MCD2194965.1"/>
    <property type="molecule type" value="Genomic_DNA"/>
</dbReference>
<evidence type="ECO:0000256" key="9">
    <source>
        <dbReference type="HAMAP-Rule" id="MF_02113"/>
    </source>
</evidence>
<evidence type="ECO:0000256" key="4">
    <source>
        <dbReference type="ARBA" id="ARBA00022698"/>
    </source>
</evidence>
<keyword evidence="4 9" id="KW-0888">Threonine protease</keyword>
<comment type="pathway">
    <text evidence="9">Protein degradation; proteasomal Pup-dependent pathway.</text>
</comment>
<comment type="catalytic activity">
    <reaction evidence="1 9">
        <text>Cleavage of peptide bonds with very broad specificity.</text>
        <dbReference type="EC" id="3.4.25.1"/>
    </reaction>
</comment>
<sequence>MDLTSSRIHPGLPAAYFDAGTSSFVDFLSTARPDLLPSSDGRGLTPEGLASVPHGTTIVAAVFSGGVVIAGDRRATMGNLISQRDMDKVYVTDDFSAAGIAGTAGIAVDALRLFTVELQHYEKLEGVPLTFDGKSNKLASMIRGNLGAAMQGLSFVPLFAGFDAEVEDPARAGRIVSYDVVGGRYEEHVGYAGVGSGSLFAKSSLKKLHDPAADRDACVRTVVEALYDAADDDSATGGPDTIRNIYPVVVAIDAEGAVRLPHEDVQTVAEAVVAGRRERPGG</sequence>
<evidence type="ECO:0000256" key="3">
    <source>
        <dbReference type="ARBA" id="ARBA00022670"/>
    </source>
</evidence>
<keyword evidence="5 9" id="KW-0378">Hydrolase</keyword>
<dbReference type="GO" id="GO:0016787">
    <property type="term" value="F:hydrolase activity"/>
    <property type="evidence" value="ECO:0007669"/>
    <property type="project" value="UniProtKB-KW"/>
</dbReference>
<evidence type="ECO:0000256" key="7">
    <source>
        <dbReference type="ARBA" id="ARBA00022942"/>
    </source>
</evidence>
<feature type="propeptide" id="PRO_5044942092" description="Removed in mature form; by autocatalysis" evidence="9">
    <location>
        <begin position="1"/>
        <end position="55"/>
    </location>
</feature>
<dbReference type="SUPFAM" id="SSF56235">
    <property type="entry name" value="N-terminal nucleophile aminohydrolases (Ntn hydrolases)"/>
    <property type="match status" value="1"/>
</dbReference>
<evidence type="ECO:0000256" key="5">
    <source>
        <dbReference type="ARBA" id="ARBA00022801"/>
    </source>
</evidence>
<comment type="function">
    <text evidence="9">Component of the proteasome core, a large protease complex with broad specificity involved in protein degradation.</text>
</comment>
<dbReference type="Gene3D" id="3.60.20.10">
    <property type="entry name" value="Glutamine Phosphoribosylpyrophosphate, subunit 1, domain 1"/>
    <property type="match status" value="1"/>
</dbReference>
<dbReference type="RefSeq" id="WP_230735578.1">
    <property type="nucleotide sequence ID" value="NZ_JAJNDB010000003.1"/>
</dbReference>
<comment type="similarity">
    <text evidence="9">Belongs to the peptidase T1B family.</text>
</comment>
<organism evidence="11 12">
    <name type="scientific">Actinomycetospora endophytica</name>
    <dbReference type="NCBI Taxonomy" id="2291215"/>
    <lineage>
        <taxon>Bacteria</taxon>
        <taxon>Bacillati</taxon>
        <taxon>Actinomycetota</taxon>
        <taxon>Actinomycetes</taxon>
        <taxon>Pseudonocardiales</taxon>
        <taxon>Pseudonocardiaceae</taxon>
        <taxon>Actinomycetospora</taxon>
    </lineage>
</organism>
<dbReference type="Proteomes" id="UP001199469">
    <property type="component" value="Unassembled WGS sequence"/>
</dbReference>
<dbReference type="CDD" id="cd01906">
    <property type="entry name" value="proteasome_protease_HslV"/>
    <property type="match status" value="1"/>
</dbReference>
<dbReference type="PROSITE" id="PS51476">
    <property type="entry name" value="PROTEASOME_BETA_2"/>
    <property type="match status" value="1"/>
</dbReference>
<accession>A0ABS8P9L1</accession>
<dbReference type="InterPro" id="IPR029055">
    <property type="entry name" value="Ntn_hydrolases_N"/>
</dbReference>
<name>A0ABS8P9L1_9PSEU</name>
<keyword evidence="6 9" id="KW-0068">Autocatalytic cleavage</keyword>
<evidence type="ECO:0000313" key="11">
    <source>
        <dbReference type="EMBL" id="MCD2194965.1"/>
    </source>
</evidence>
<reference evidence="11 12" key="1">
    <citation type="submission" date="2021-11" db="EMBL/GenBank/DDBJ databases">
        <title>Draft genome sequence of Actinomycetospora sp. SF1 isolated from the rhizosphere soil.</title>
        <authorList>
            <person name="Duangmal K."/>
            <person name="Chantavorakit T."/>
        </authorList>
    </citation>
    <scope>NUCLEOTIDE SEQUENCE [LARGE SCALE GENOMIC DNA]</scope>
    <source>
        <strain evidence="11 12">TBRC 5722</strain>
    </source>
</reference>